<proteinExistence type="predicted"/>
<evidence type="ECO:0000256" key="3">
    <source>
        <dbReference type="PROSITE-ProRule" id="PRU00043"/>
    </source>
</evidence>
<organism evidence="5 6">
    <name type="scientific">Lymnaea stagnalis</name>
    <name type="common">Great pond snail</name>
    <name type="synonym">Helix stagnalis</name>
    <dbReference type="NCBI Taxonomy" id="6523"/>
    <lineage>
        <taxon>Eukaryota</taxon>
        <taxon>Metazoa</taxon>
        <taxon>Spiralia</taxon>
        <taxon>Lophotrochozoa</taxon>
        <taxon>Mollusca</taxon>
        <taxon>Gastropoda</taxon>
        <taxon>Heterobranchia</taxon>
        <taxon>Euthyneura</taxon>
        <taxon>Panpulmonata</taxon>
        <taxon>Hygrophila</taxon>
        <taxon>Lymnaeoidea</taxon>
        <taxon>Lymnaeidae</taxon>
        <taxon>Lymnaea</taxon>
    </lineage>
</organism>
<dbReference type="CDD" id="cd11304">
    <property type="entry name" value="Cadherin_repeat"/>
    <property type="match status" value="1"/>
</dbReference>
<dbReference type="Gene3D" id="2.60.40.60">
    <property type="entry name" value="Cadherins"/>
    <property type="match status" value="1"/>
</dbReference>
<dbReference type="InterPro" id="IPR015919">
    <property type="entry name" value="Cadherin-like_sf"/>
</dbReference>
<dbReference type="PANTHER" id="PTHR24026:SF126">
    <property type="entry name" value="PROTOCADHERIN FAT 4"/>
    <property type="match status" value="1"/>
</dbReference>
<keyword evidence="2" id="KW-1133">Transmembrane helix</keyword>
<dbReference type="EMBL" id="CAXITT010000042">
    <property type="protein sequence ID" value="CAL1529075.1"/>
    <property type="molecule type" value="Genomic_DNA"/>
</dbReference>
<dbReference type="Pfam" id="PF00028">
    <property type="entry name" value="Cadherin"/>
    <property type="match status" value="1"/>
</dbReference>
<sequence>ICQVTAGDNDTGNDGQFTFAFTSVQKKFSLTQNGTIGEVRLRESLDFDKNDTLFIFEIVVTDKGVPQRSSTTTVTIYVNDDNDNPLMCTSIINVDKVENSTTNIASLSCTDMDKNTALHYSLV</sequence>
<dbReference type="GO" id="GO:0005509">
    <property type="term" value="F:calcium ion binding"/>
    <property type="evidence" value="ECO:0007669"/>
    <property type="project" value="UniProtKB-UniRule"/>
</dbReference>
<accession>A0AAV2H7A6</accession>
<reference evidence="5 6" key="1">
    <citation type="submission" date="2024-04" db="EMBL/GenBank/DDBJ databases">
        <authorList>
            <consortium name="Genoscope - CEA"/>
            <person name="William W."/>
        </authorList>
    </citation>
    <scope>NUCLEOTIDE SEQUENCE [LARGE SCALE GENOMIC DNA]</scope>
</reference>
<feature type="non-terminal residue" evidence="5">
    <location>
        <position position="1"/>
    </location>
</feature>
<feature type="non-terminal residue" evidence="5">
    <location>
        <position position="123"/>
    </location>
</feature>
<keyword evidence="3" id="KW-0106">Calcium</keyword>
<dbReference type="GO" id="GO:0007156">
    <property type="term" value="P:homophilic cell adhesion via plasma membrane adhesion molecules"/>
    <property type="evidence" value="ECO:0007669"/>
    <property type="project" value="InterPro"/>
</dbReference>
<dbReference type="SMART" id="SM00112">
    <property type="entry name" value="CA"/>
    <property type="match status" value="1"/>
</dbReference>
<evidence type="ECO:0000259" key="4">
    <source>
        <dbReference type="PROSITE" id="PS50268"/>
    </source>
</evidence>
<gene>
    <name evidence="5" type="ORF">GSLYS_00003230001</name>
</gene>
<dbReference type="SUPFAM" id="SSF49313">
    <property type="entry name" value="Cadherin-like"/>
    <property type="match status" value="1"/>
</dbReference>
<comment type="caution">
    <text evidence="5">The sequence shown here is derived from an EMBL/GenBank/DDBJ whole genome shotgun (WGS) entry which is preliminary data.</text>
</comment>
<dbReference type="InterPro" id="IPR002126">
    <property type="entry name" value="Cadherin-like_dom"/>
</dbReference>
<evidence type="ECO:0000313" key="6">
    <source>
        <dbReference type="Proteomes" id="UP001497497"/>
    </source>
</evidence>
<feature type="domain" description="Cadherin" evidence="4">
    <location>
        <begin position="1"/>
        <end position="87"/>
    </location>
</feature>
<dbReference type="AlphaFoldDB" id="A0AAV2H7A6"/>
<name>A0AAV2H7A6_LYMST</name>
<evidence type="ECO:0000256" key="1">
    <source>
        <dbReference type="ARBA" id="ARBA00022692"/>
    </source>
</evidence>
<evidence type="ECO:0000256" key="2">
    <source>
        <dbReference type="ARBA" id="ARBA00022989"/>
    </source>
</evidence>
<keyword evidence="6" id="KW-1185">Reference proteome</keyword>
<dbReference type="PROSITE" id="PS50268">
    <property type="entry name" value="CADHERIN_2"/>
    <property type="match status" value="1"/>
</dbReference>
<evidence type="ECO:0000313" key="5">
    <source>
        <dbReference type="EMBL" id="CAL1529075.1"/>
    </source>
</evidence>
<keyword evidence="1" id="KW-0812">Transmembrane</keyword>
<dbReference type="PANTHER" id="PTHR24026">
    <property type="entry name" value="FAT ATYPICAL CADHERIN-RELATED"/>
    <property type="match status" value="1"/>
</dbReference>
<keyword evidence="2" id="KW-0472">Membrane</keyword>
<dbReference type="GO" id="GO:0005886">
    <property type="term" value="C:plasma membrane"/>
    <property type="evidence" value="ECO:0007669"/>
    <property type="project" value="UniProtKB-SubCell"/>
</dbReference>
<dbReference type="Proteomes" id="UP001497497">
    <property type="component" value="Unassembled WGS sequence"/>
</dbReference>
<protein>
    <recommendedName>
        <fullName evidence="4">Cadherin domain-containing protein</fullName>
    </recommendedName>
</protein>